<keyword evidence="2" id="KW-0560">Oxidoreductase</keyword>
<dbReference type="OrthoDB" id="9803333at2"/>
<evidence type="ECO:0000256" key="1">
    <source>
        <dbReference type="ARBA" id="ARBA00006484"/>
    </source>
</evidence>
<name>A0A5S4F9C2_9ACTN</name>
<protein>
    <submittedName>
        <fullName evidence="3">SDR family oxidoreductase</fullName>
    </submittedName>
</protein>
<dbReference type="RefSeq" id="WP_138670361.1">
    <property type="nucleotide sequence ID" value="NZ_VCKY01000129.1"/>
</dbReference>
<dbReference type="InterPro" id="IPR002347">
    <property type="entry name" value="SDR_fam"/>
</dbReference>
<evidence type="ECO:0000256" key="2">
    <source>
        <dbReference type="ARBA" id="ARBA00023002"/>
    </source>
</evidence>
<dbReference type="AlphaFoldDB" id="A0A5S4F9C2"/>
<dbReference type="PANTHER" id="PTHR42760">
    <property type="entry name" value="SHORT-CHAIN DEHYDROGENASES/REDUCTASES FAMILY MEMBER"/>
    <property type="match status" value="1"/>
</dbReference>
<comment type="caution">
    <text evidence="3">The sequence shown here is derived from an EMBL/GenBank/DDBJ whole genome shotgun (WGS) entry which is preliminary data.</text>
</comment>
<dbReference type="PANTHER" id="PTHR42760:SF40">
    <property type="entry name" value="3-OXOACYL-[ACYL-CARRIER-PROTEIN] REDUCTASE, CHLOROPLASTIC"/>
    <property type="match status" value="1"/>
</dbReference>
<dbReference type="GO" id="GO:0016616">
    <property type="term" value="F:oxidoreductase activity, acting on the CH-OH group of donors, NAD or NADP as acceptor"/>
    <property type="evidence" value="ECO:0007669"/>
    <property type="project" value="TreeGrafter"/>
</dbReference>
<comment type="similarity">
    <text evidence="1">Belongs to the short-chain dehydrogenases/reductases (SDR) family.</text>
</comment>
<dbReference type="GO" id="GO:0030497">
    <property type="term" value="P:fatty acid elongation"/>
    <property type="evidence" value="ECO:0007669"/>
    <property type="project" value="TreeGrafter"/>
</dbReference>
<dbReference type="SUPFAM" id="SSF51735">
    <property type="entry name" value="NAD(P)-binding Rossmann-fold domains"/>
    <property type="match status" value="1"/>
</dbReference>
<dbReference type="Pfam" id="PF13561">
    <property type="entry name" value="adh_short_C2"/>
    <property type="match status" value="1"/>
</dbReference>
<reference evidence="3 4" key="1">
    <citation type="submission" date="2019-05" db="EMBL/GenBank/DDBJ databases">
        <title>Draft genome sequence of Nonomuraea turkmeniaca DSM 43926.</title>
        <authorList>
            <person name="Saricaoglu S."/>
            <person name="Isik K."/>
        </authorList>
    </citation>
    <scope>NUCLEOTIDE SEQUENCE [LARGE SCALE GENOMIC DNA]</scope>
    <source>
        <strain evidence="3 4">DSM 43926</strain>
    </source>
</reference>
<dbReference type="EMBL" id="VCKY01000129">
    <property type="protein sequence ID" value="TMR12784.1"/>
    <property type="molecule type" value="Genomic_DNA"/>
</dbReference>
<accession>A0A5S4F9C2</accession>
<dbReference type="Proteomes" id="UP000309128">
    <property type="component" value="Unassembled WGS sequence"/>
</dbReference>
<dbReference type="PRINTS" id="PR00080">
    <property type="entry name" value="SDRFAMILY"/>
</dbReference>
<dbReference type="PRINTS" id="PR00081">
    <property type="entry name" value="GDHRDH"/>
</dbReference>
<dbReference type="InterPro" id="IPR020904">
    <property type="entry name" value="Sc_DH/Rdtase_CS"/>
</dbReference>
<sequence length="260" mass="27253">MSAEADHEPSRIALVTGASHNLGLAIARQLACDGAAVVVHGIDEAVAAAAAARIGAEVPDTEIHSIGFDLSDPQAIEAGFAVLAERGLAPGILINNAAHLGVSDDDVLEEDPRFFRQVFEVNVFAMHLCSVLAARHMARAGRGVIVNISSLAGERAIHRRAAYNASKAAVDGLTRSMAIDLAPLGIRVNAIAPGYVWSSRWNLLSDEETANRRARIPAGEPTAQEEIAKLVGFLATDHAPTLTGARIVIDGGIDAQQTPL</sequence>
<evidence type="ECO:0000313" key="4">
    <source>
        <dbReference type="Proteomes" id="UP000309128"/>
    </source>
</evidence>
<evidence type="ECO:0000313" key="3">
    <source>
        <dbReference type="EMBL" id="TMR12784.1"/>
    </source>
</evidence>
<dbReference type="Gene3D" id="3.40.50.720">
    <property type="entry name" value="NAD(P)-binding Rossmann-like Domain"/>
    <property type="match status" value="1"/>
</dbReference>
<gene>
    <name evidence="3" type="ORF">ETD86_31870</name>
</gene>
<organism evidence="3 4">
    <name type="scientific">Nonomuraea turkmeniaca</name>
    <dbReference type="NCBI Taxonomy" id="103838"/>
    <lineage>
        <taxon>Bacteria</taxon>
        <taxon>Bacillati</taxon>
        <taxon>Actinomycetota</taxon>
        <taxon>Actinomycetes</taxon>
        <taxon>Streptosporangiales</taxon>
        <taxon>Streptosporangiaceae</taxon>
        <taxon>Nonomuraea</taxon>
    </lineage>
</organism>
<dbReference type="FunFam" id="3.40.50.720:FF:000084">
    <property type="entry name" value="Short-chain dehydrogenase reductase"/>
    <property type="match status" value="1"/>
</dbReference>
<keyword evidence="4" id="KW-1185">Reference proteome</keyword>
<dbReference type="PROSITE" id="PS00061">
    <property type="entry name" value="ADH_SHORT"/>
    <property type="match status" value="1"/>
</dbReference>
<proteinExistence type="inferred from homology"/>
<dbReference type="CDD" id="cd05233">
    <property type="entry name" value="SDR_c"/>
    <property type="match status" value="1"/>
</dbReference>
<dbReference type="InterPro" id="IPR036291">
    <property type="entry name" value="NAD(P)-bd_dom_sf"/>
</dbReference>